<gene>
    <name evidence="1" type="ORF">BAY60_07140</name>
</gene>
<keyword evidence="1" id="KW-0808">Transferase</keyword>
<protein>
    <submittedName>
        <fullName evidence="1">SAM-dependent methyltransferase</fullName>
    </submittedName>
</protein>
<dbReference type="Gene3D" id="3.40.50.150">
    <property type="entry name" value="Vaccinia Virus protein VP39"/>
    <property type="match status" value="1"/>
</dbReference>
<dbReference type="InterPro" id="IPR013630">
    <property type="entry name" value="Methyltransf_Zn-bd_dom_put"/>
</dbReference>
<dbReference type="SUPFAM" id="SSF53335">
    <property type="entry name" value="S-adenosyl-L-methionine-dependent methyltransferases"/>
    <property type="match status" value="1"/>
</dbReference>
<sequence length="411" mass="45079">MTTCRLCGSTSLASVVDLGATPPCERFLTAQQLDEPEPTYPLHLRVCTECWLAQIPPLISPEDTFTEYAYFSSFSSSWVEHAKTFTGQAVQRLGLGRDSFVVEVASNDGYLLKHVVEQGIRCLGIEPSVNVGKAAREAGVPTVTAFLSPETGTWVRERHGPADLVVANNVYAHIPDVIGFTKGLRALVADDGWVSIEVQHLLTLIEKVQYDTIYHEHFQYYTVESARRALASGGLSLVDVELLPTHGGSIRLWARPAEVAGEPSARVVDVLAREKAAGLHELSGYAEFAAAVNRVRLDLLRFLVDAAAHGKTVVGYGAPGKGNTLLNHCGIRPDLLAYTVDRNPYKHGRFTPGTRIPILPPERIAADRPDYVLVLPWNLRAELTDQLSYIGEWGARLVFPIPRLEIIEVAP</sequence>
<comment type="caution">
    <text evidence="1">The sequence shown here is derived from an EMBL/GenBank/DDBJ whole genome shotgun (WGS) entry which is preliminary data.</text>
</comment>
<dbReference type="InterPro" id="IPR038576">
    <property type="entry name" value="Methyltransf_Zn-bd_dom_put_sf"/>
</dbReference>
<dbReference type="OrthoDB" id="9815644at2"/>
<dbReference type="InterPro" id="IPR029063">
    <property type="entry name" value="SAM-dependent_MTases_sf"/>
</dbReference>
<dbReference type="GO" id="GO:0008168">
    <property type="term" value="F:methyltransferase activity"/>
    <property type="evidence" value="ECO:0007669"/>
    <property type="project" value="UniProtKB-KW"/>
</dbReference>
<dbReference type="EMBL" id="MASW01000001">
    <property type="protein sequence ID" value="PXY32074.1"/>
    <property type="molecule type" value="Genomic_DNA"/>
</dbReference>
<dbReference type="PANTHER" id="PTHR43861">
    <property type="entry name" value="TRANS-ACONITATE 2-METHYLTRANSFERASE-RELATED"/>
    <property type="match status" value="1"/>
</dbReference>
<keyword evidence="1" id="KW-0489">Methyltransferase</keyword>
<dbReference type="RefSeq" id="WP_112280114.1">
    <property type="nucleotide sequence ID" value="NZ_MASW01000001.1"/>
</dbReference>
<dbReference type="Gene3D" id="6.20.50.110">
    <property type="entry name" value="Methyltransferase, zinc-binding domain"/>
    <property type="match status" value="1"/>
</dbReference>
<name>A0A2V4B9N6_9PSEU</name>
<dbReference type="PANTHER" id="PTHR43861:SF5">
    <property type="entry name" value="BLL5978 PROTEIN"/>
    <property type="match status" value="1"/>
</dbReference>
<dbReference type="AlphaFoldDB" id="A0A2V4B9N6"/>
<evidence type="ECO:0000313" key="2">
    <source>
        <dbReference type="Proteomes" id="UP000249915"/>
    </source>
</evidence>
<dbReference type="Proteomes" id="UP000249915">
    <property type="component" value="Unassembled WGS sequence"/>
</dbReference>
<dbReference type="GO" id="GO:0032259">
    <property type="term" value="P:methylation"/>
    <property type="evidence" value="ECO:0007669"/>
    <property type="project" value="UniProtKB-KW"/>
</dbReference>
<dbReference type="Pfam" id="PF08484">
    <property type="entry name" value="Methyltransf_14"/>
    <property type="match status" value="1"/>
</dbReference>
<keyword evidence="2" id="KW-1185">Reference proteome</keyword>
<dbReference type="Pfam" id="PF13489">
    <property type="entry name" value="Methyltransf_23"/>
    <property type="match status" value="1"/>
</dbReference>
<organism evidence="1 2">
    <name type="scientific">Prauserella muralis</name>
    <dbReference type="NCBI Taxonomy" id="588067"/>
    <lineage>
        <taxon>Bacteria</taxon>
        <taxon>Bacillati</taxon>
        <taxon>Actinomycetota</taxon>
        <taxon>Actinomycetes</taxon>
        <taxon>Pseudonocardiales</taxon>
        <taxon>Pseudonocardiaceae</taxon>
        <taxon>Prauserella</taxon>
    </lineage>
</organism>
<dbReference type="Pfam" id="PF08421">
    <property type="entry name" value="Methyltransf_13"/>
    <property type="match status" value="1"/>
</dbReference>
<proteinExistence type="predicted"/>
<dbReference type="Gene3D" id="3.40.50.720">
    <property type="entry name" value="NAD(P)-binding Rossmann-like Domain"/>
    <property type="match status" value="1"/>
</dbReference>
<dbReference type="Gene3D" id="6.10.250.3100">
    <property type="match status" value="1"/>
</dbReference>
<evidence type="ECO:0000313" key="1">
    <source>
        <dbReference type="EMBL" id="PXY32074.1"/>
    </source>
</evidence>
<accession>A0A2V4B9N6</accession>
<dbReference type="InterPro" id="IPR013691">
    <property type="entry name" value="MeTrfase_14"/>
</dbReference>
<reference evidence="1 2" key="1">
    <citation type="submission" date="2016-07" db="EMBL/GenBank/DDBJ databases">
        <title>Draft genome sequence of Prauserella muralis DSM 45305, isolated from a mould-covered wall in an indoor environment.</title>
        <authorList>
            <person name="Ruckert C."/>
            <person name="Albersmeier A."/>
            <person name="Jiang C.-L."/>
            <person name="Jiang Y."/>
            <person name="Kalinowski J."/>
            <person name="Schneider O."/>
            <person name="Winkler A."/>
            <person name="Zotchev S.B."/>
        </authorList>
    </citation>
    <scope>NUCLEOTIDE SEQUENCE [LARGE SCALE GENOMIC DNA]</scope>
    <source>
        <strain evidence="1 2">DSM 45305</strain>
    </source>
</reference>